<dbReference type="Pfam" id="PF00067">
    <property type="entry name" value="p450"/>
    <property type="match status" value="1"/>
</dbReference>
<evidence type="ECO:0000313" key="5">
    <source>
        <dbReference type="Proteomes" id="UP001221757"/>
    </source>
</evidence>
<keyword evidence="3" id="KW-0349">Heme</keyword>
<name>A0AAD7G676_MYCRO</name>
<protein>
    <recommendedName>
        <fullName evidence="6">Cytochrome P450</fullName>
    </recommendedName>
</protein>
<dbReference type="GO" id="GO:0005506">
    <property type="term" value="F:iron ion binding"/>
    <property type="evidence" value="ECO:0007669"/>
    <property type="project" value="InterPro"/>
</dbReference>
<comment type="similarity">
    <text evidence="3">Belongs to the cytochrome P450 family.</text>
</comment>
<keyword evidence="3" id="KW-0560">Oxidoreductase</keyword>
<dbReference type="Gene3D" id="1.10.630.10">
    <property type="entry name" value="Cytochrome P450"/>
    <property type="match status" value="1"/>
</dbReference>
<dbReference type="InterPro" id="IPR001128">
    <property type="entry name" value="Cyt_P450"/>
</dbReference>
<accession>A0AAD7G676</accession>
<feature type="non-terminal residue" evidence="4">
    <location>
        <position position="1"/>
    </location>
</feature>
<proteinExistence type="inferred from homology"/>
<keyword evidence="1 3" id="KW-0479">Metal-binding</keyword>
<evidence type="ECO:0000256" key="1">
    <source>
        <dbReference type="ARBA" id="ARBA00022723"/>
    </source>
</evidence>
<dbReference type="GO" id="GO:0016705">
    <property type="term" value="F:oxidoreductase activity, acting on paired donors, with incorporation or reduction of molecular oxygen"/>
    <property type="evidence" value="ECO:0007669"/>
    <property type="project" value="InterPro"/>
</dbReference>
<gene>
    <name evidence="4" type="ORF">B0H17DRAFT_888382</name>
</gene>
<reference evidence="4" key="1">
    <citation type="submission" date="2023-03" db="EMBL/GenBank/DDBJ databases">
        <title>Massive genome expansion in bonnet fungi (Mycena s.s.) driven by repeated elements and novel gene families across ecological guilds.</title>
        <authorList>
            <consortium name="Lawrence Berkeley National Laboratory"/>
            <person name="Harder C.B."/>
            <person name="Miyauchi S."/>
            <person name="Viragh M."/>
            <person name="Kuo A."/>
            <person name="Thoen E."/>
            <person name="Andreopoulos B."/>
            <person name="Lu D."/>
            <person name="Skrede I."/>
            <person name="Drula E."/>
            <person name="Henrissat B."/>
            <person name="Morin E."/>
            <person name="Kohler A."/>
            <person name="Barry K."/>
            <person name="LaButti K."/>
            <person name="Morin E."/>
            <person name="Salamov A."/>
            <person name="Lipzen A."/>
            <person name="Mereny Z."/>
            <person name="Hegedus B."/>
            <person name="Baldrian P."/>
            <person name="Stursova M."/>
            <person name="Weitz H."/>
            <person name="Taylor A."/>
            <person name="Grigoriev I.V."/>
            <person name="Nagy L.G."/>
            <person name="Martin F."/>
            <person name="Kauserud H."/>
        </authorList>
    </citation>
    <scope>NUCLEOTIDE SEQUENCE</scope>
    <source>
        <strain evidence="4">CBHHK067</strain>
    </source>
</reference>
<evidence type="ECO:0008006" key="6">
    <source>
        <dbReference type="Google" id="ProtNLM"/>
    </source>
</evidence>
<dbReference type="Proteomes" id="UP001221757">
    <property type="component" value="Unassembled WGS sequence"/>
</dbReference>
<sequence length="89" mass="10548">LYWGPDPSEFKRERFVDTETYRWPRDACKPAFTNHPSFAFSGGPRSCIGQRFTLALAAKPIERQRRELLKWKPGVTITPRNCRVRLRRR</sequence>
<evidence type="ECO:0000256" key="2">
    <source>
        <dbReference type="ARBA" id="ARBA00023004"/>
    </source>
</evidence>
<dbReference type="EMBL" id="JARKIE010000173">
    <property type="protein sequence ID" value="KAJ7671721.1"/>
    <property type="molecule type" value="Genomic_DNA"/>
</dbReference>
<organism evidence="4 5">
    <name type="scientific">Mycena rosella</name>
    <name type="common">Pink bonnet</name>
    <name type="synonym">Agaricus rosellus</name>
    <dbReference type="NCBI Taxonomy" id="1033263"/>
    <lineage>
        <taxon>Eukaryota</taxon>
        <taxon>Fungi</taxon>
        <taxon>Dikarya</taxon>
        <taxon>Basidiomycota</taxon>
        <taxon>Agaricomycotina</taxon>
        <taxon>Agaricomycetes</taxon>
        <taxon>Agaricomycetidae</taxon>
        <taxon>Agaricales</taxon>
        <taxon>Marasmiineae</taxon>
        <taxon>Mycenaceae</taxon>
        <taxon>Mycena</taxon>
    </lineage>
</organism>
<keyword evidence="3" id="KW-0503">Monooxygenase</keyword>
<evidence type="ECO:0000313" key="4">
    <source>
        <dbReference type="EMBL" id="KAJ7671721.1"/>
    </source>
</evidence>
<dbReference type="GO" id="GO:0020037">
    <property type="term" value="F:heme binding"/>
    <property type="evidence" value="ECO:0007669"/>
    <property type="project" value="InterPro"/>
</dbReference>
<dbReference type="InterPro" id="IPR036396">
    <property type="entry name" value="Cyt_P450_sf"/>
</dbReference>
<feature type="non-terminal residue" evidence="4">
    <location>
        <position position="89"/>
    </location>
</feature>
<keyword evidence="5" id="KW-1185">Reference proteome</keyword>
<dbReference type="PROSITE" id="PS00086">
    <property type="entry name" value="CYTOCHROME_P450"/>
    <property type="match status" value="1"/>
</dbReference>
<dbReference type="SUPFAM" id="SSF48264">
    <property type="entry name" value="Cytochrome P450"/>
    <property type="match status" value="1"/>
</dbReference>
<dbReference type="GO" id="GO:0004497">
    <property type="term" value="F:monooxygenase activity"/>
    <property type="evidence" value="ECO:0007669"/>
    <property type="project" value="UniProtKB-KW"/>
</dbReference>
<dbReference type="InterPro" id="IPR017972">
    <property type="entry name" value="Cyt_P450_CS"/>
</dbReference>
<dbReference type="AlphaFoldDB" id="A0AAD7G676"/>
<comment type="caution">
    <text evidence="4">The sequence shown here is derived from an EMBL/GenBank/DDBJ whole genome shotgun (WGS) entry which is preliminary data.</text>
</comment>
<keyword evidence="2 3" id="KW-0408">Iron</keyword>
<evidence type="ECO:0000256" key="3">
    <source>
        <dbReference type="RuleBase" id="RU000461"/>
    </source>
</evidence>